<dbReference type="NCBIfam" id="TIGR00005">
    <property type="entry name" value="rluA_subfam"/>
    <property type="match status" value="1"/>
</dbReference>
<evidence type="ECO:0000256" key="2">
    <source>
        <dbReference type="ARBA" id="ARBA00010876"/>
    </source>
</evidence>
<dbReference type="Proteomes" id="UP000017469">
    <property type="component" value="Chromosome"/>
</dbReference>
<dbReference type="GO" id="GO:0003723">
    <property type="term" value="F:RNA binding"/>
    <property type="evidence" value="ECO:0007669"/>
    <property type="project" value="UniProtKB-KW"/>
</dbReference>
<dbReference type="PATRIC" id="fig|1266845.5.peg.1330"/>
<dbReference type="Gene3D" id="3.10.290.10">
    <property type="entry name" value="RNA-binding S4 domain"/>
    <property type="match status" value="1"/>
</dbReference>
<dbReference type="GO" id="GO:0009982">
    <property type="term" value="F:pseudouridine synthase activity"/>
    <property type="evidence" value="ECO:0007669"/>
    <property type="project" value="InterPro"/>
</dbReference>
<evidence type="ECO:0000259" key="7">
    <source>
        <dbReference type="Pfam" id="PF00849"/>
    </source>
</evidence>
<dbReference type="HOGENOM" id="CLU_016902_8_5_9"/>
<dbReference type="eggNOG" id="COG0564">
    <property type="taxonomic scope" value="Bacteria"/>
</dbReference>
<dbReference type="PROSITE" id="PS01129">
    <property type="entry name" value="PSI_RLU"/>
    <property type="match status" value="1"/>
</dbReference>
<dbReference type="InterPro" id="IPR006145">
    <property type="entry name" value="PsdUridine_synth_RsuA/RluA"/>
</dbReference>
<accession>U5S9L7</accession>
<dbReference type="EC" id="5.4.99.-" evidence="6"/>
<comment type="function">
    <text evidence="6">Responsible for synthesis of pseudouridine from uracil.</text>
</comment>
<dbReference type="InterPro" id="IPR006225">
    <property type="entry name" value="PsdUridine_synth_RluC/D"/>
</dbReference>
<dbReference type="AlphaFoldDB" id="U5S9L7"/>
<dbReference type="EMBL" id="CP006812">
    <property type="protein sequence ID" value="AGY81984.1"/>
    <property type="molecule type" value="Genomic_DNA"/>
</dbReference>
<dbReference type="SUPFAM" id="SSF55174">
    <property type="entry name" value="Alpha-L RNA-binding motif"/>
    <property type="match status" value="1"/>
</dbReference>
<evidence type="ECO:0000256" key="1">
    <source>
        <dbReference type="ARBA" id="ARBA00000073"/>
    </source>
</evidence>
<dbReference type="STRING" id="1266845.Q783_07155"/>
<proteinExistence type="inferred from homology"/>
<dbReference type="PANTHER" id="PTHR21600:SF44">
    <property type="entry name" value="RIBOSOMAL LARGE SUBUNIT PSEUDOURIDINE SYNTHASE D"/>
    <property type="match status" value="1"/>
</dbReference>
<name>U5S9L7_9LACT</name>
<dbReference type="CDD" id="cd02869">
    <property type="entry name" value="PseudoU_synth_RluA_like"/>
    <property type="match status" value="1"/>
</dbReference>
<gene>
    <name evidence="8" type="ORF">Q783_07155</name>
</gene>
<feature type="domain" description="Pseudouridine synthase RsuA/RluA-like" evidence="7">
    <location>
        <begin position="136"/>
        <end position="288"/>
    </location>
</feature>
<dbReference type="InterPro" id="IPR006224">
    <property type="entry name" value="PsdUridine_synth_RluA-like_CS"/>
</dbReference>
<dbReference type="PROSITE" id="PS50889">
    <property type="entry name" value="S4"/>
    <property type="match status" value="1"/>
</dbReference>
<feature type="active site" evidence="4">
    <location>
        <position position="182"/>
    </location>
</feature>
<dbReference type="InterPro" id="IPR036986">
    <property type="entry name" value="S4_RNA-bd_sf"/>
</dbReference>
<dbReference type="PANTHER" id="PTHR21600">
    <property type="entry name" value="MITOCHONDRIAL RNA PSEUDOURIDINE SYNTHASE"/>
    <property type="match status" value="1"/>
</dbReference>
<dbReference type="InterPro" id="IPR050188">
    <property type="entry name" value="RluA_PseudoU_synthase"/>
</dbReference>
<keyword evidence="3 6" id="KW-0413">Isomerase</keyword>
<comment type="similarity">
    <text evidence="2 6">Belongs to the pseudouridine synthase RluA family.</text>
</comment>
<sequence length="342" mass="38727">MSWKRLIGYSIRKVVTLGLFFFRFPLYFTREQLMRASGLMNNKTKYTPKKNTNNNLYTVTEPIELLPFLLSVMKNASRNSVKSTLTRGQVMVDGKMVKQHNHALLPGQVVAIQSNKAAIKETALIGMTIVYEDDAIIVIDKEAGLLSIAAKFAQELTAHRQLINYVKQDNPNNRIYIVHRLDRDTSGVMVFAKTEKIKDAMQENWKDIVKERIYTVLVEGVVTEEKGTIKTWLVESSKAMKVHSSTYDNGGKLAITHYKKIRSNDEFTLLEAQLETGRKNQIRVHMESIGHPVAGDKKYGASTNSIKRLGLHATTLALIHPTSGELVRFHSKVPKVFLMHSK</sequence>
<evidence type="ECO:0000256" key="3">
    <source>
        <dbReference type="ARBA" id="ARBA00023235"/>
    </source>
</evidence>
<dbReference type="GO" id="GO:0140098">
    <property type="term" value="F:catalytic activity, acting on RNA"/>
    <property type="evidence" value="ECO:0007669"/>
    <property type="project" value="UniProtKB-ARBA"/>
</dbReference>
<dbReference type="GO" id="GO:0000455">
    <property type="term" value="P:enzyme-directed rRNA pseudouridine synthesis"/>
    <property type="evidence" value="ECO:0007669"/>
    <property type="project" value="TreeGrafter"/>
</dbReference>
<dbReference type="Pfam" id="PF00849">
    <property type="entry name" value="PseudoU_synth_2"/>
    <property type="match status" value="1"/>
</dbReference>
<evidence type="ECO:0000313" key="9">
    <source>
        <dbReference type="Proteomes" id="UP000017469"/>
    </source>
</evidence>
<dbReference type="SUPFAM" id="SSF55120">
    <property type="entry name" value="Pseudouridine synthase"/>
    <property type="match status" value="1"/>
</dbReference>
<protein>
    <recommendedName>
        <fullName evidence="6">Pseudouridine synthase</fullName>
        <ecNumber evidence="6">5.4.99.-</ecNumber>
    </recommendedName>
</protein>
<evidence type="ECO:0000313" key="8">
    <source>
        <dbReference type="EMBL" id="AGY81984.1"/>
    </source>
</evidence>
<evidence type="ECO:0000256" key="4">
    <source>
        <dbReference type="PIRSR" id="PIRSR606225-1"/>
    </source>
</evidence>
<organism evidence="8 9">
    <name type="scientific">Carnobacterium inhibens subsp. gilichinskyi</name>
    <dbReference type="NCBI Taxonomy" id="1266845"/>
    <lineage>
        <taxon>Bacteria</taxon>
        <taxon>Bacillati</taxon>
        <taxon>Bacillota</taxon>
        <taxon>Bacilli</taxon>
        <taxon>Lactobacillales</taxon>
        <taxon>Carnobacteriaceae</taxon>
        <taxon>Carnobacterium</taxon>
    </lineage>
</organism>
<evidence type="ECO:0000256" key="5">
    <source>
        <dbReference type="PROSITE-ProRule" id="PRU00182"/>
    </source>
</evidence>
<reference evidence="8 9" key="1">
    <citation type="journal article" date="2013" name="Genome Announc.">
        <title>Complete Genome Sequence of Carnobacterium gilichinskyi Strain WN1359T (DSM 27470T).</title>
        <authorList>
            <person name="Leonard M.T."/>
            <person name="Panayotova N."/>
            <person name="Farmerie W.G."/>
            <person name="Triplett E.W."/>
            <person name="Nicholson W.L."/>
        </authorList>
    </citation>
    <scope>NUCLEOTIDE SEQUENCE [LARGE SCALE GENOMIC DNA]</scope>
    <source>
        <strain evidence="8 9">WN1359</strain>
    </source>
</reference>
<evidence type="ECO:0000256" key="6">
    <source>
        <dbReference type="RuleBase" id="RU362028"/>
    </source>
</evidence>
<dbReference type="InterPro" id="IPR020103">
    <property type="entry name" value="PsdUridine_synth_cat_dom_sf"/>
</dbReference>
<dbReference type="KEGG" id="caw:Q783_07155"/>
<dbReference type="Gene3D" id="3.30.2350.10">
    <property type="entry name" value="Pseudouridine synthase"/>
    <property type="match status" value="1"/>
</dbReference>
<comment type="catalytic activity">
    <reaction evidence="1 6">
        <text>a uridine in RNA = a pseudouridine in RNA</text>
        <dbReference type="Rhea" id="RHEA:48348"/>
        <dbReference type="Rhea" id="RHEA-COMP:12068"/>
        <dbReference type="Rhea" id="RHEA-COMP:12069"/>
        <dbReference type="ChEBI" id="CHEBI:65314"/>
        <dbReference type="ChEBI" id="CHEBI:65315"/>
    </reaction>
</comment>
<keyword evidence="5" id="KW-0694">RNA-binding</keyword>
<dbReference type="CDD" id="cd00165">
    <property type="entry name" value="S4"/>
    <property type="match status" value="1"/>
</dbReference>